<dbReference type="Pfam" id="PF00698">
    <property type="entry name" value="Acyl_transf_1"/>
    <property type="match status" value="1"/>
</dbReference>
<keyword evidence="2" id="KW-0808">Transferase</keyword>
<dbReference type="EMBL" id="CP133568">
    <property type="protein sequence ID" value="WMT02728.1"/>
    <property type="molecule type" value="Genomic_DNA"/>
</dbReference>
<dbReference type="Gene3D" id="3.30.70.250">
    <property type="entry name" value="Malonyl-CoA ACP transacylase, ACP-binding"/>
    <property type="match status" value="1"/>
</dbReference>
<dbReference type="PANTHER" id="PTHR42681:SF1">
    <property type="entry name" value="MALONYL-COA-ACYL CARRIER PROTEIN TRANSACYLASE, MITOCHONDRIAL"/>
    <property type="match status" value="1"/>
</dbReference>
<dbReference type="EC" id="2.3.1.39" evidence="1"/>
<feature type="domain" description="Malonyl-CoA:ACP transacylase (MAT)" evidence="6">
    <location>
        <begin position="11"/>
        <end position="331"/>
    </location>
</feature>
<comment type="catalytic activity">
    <reaction evidence="4">
        <text>holo-[ACP] + malonyl-CoA = malonyl-[ACP] + CoA</text>
        <dbReference type="Rhea" id="RHEA:41792"/>
        <dbReference type="Rhea" id="RHEA-COMP:9623"/>
        <dbReference type="Rhea" id="RHEA-COMP:9685"/>
        <dbReference type="ChEBI" id="CHEBI:57287"/>
        <dbReference type="ChEBI" id="CHEBI:57384"/>
        <dbReference type="ChEBI" id="CHEBI:64479"/>
        <dbReference type="ChEBI" id="CHEBI:78449"/>
        <dbReference type="EC" id="2.3.1.39"/>
    </reaction>
</comment>
<dbReference type="PANTHER" id="PTHR42681">
    <property type="entry name" value="MALONYL-COA-ACYL CARRIER PROTEIN TRANSACYLASE, MITOCHONDRIAL"/>
    <property type="match status" value="1"/>
</dbReference>
<dbReference type="InterPro" id="IPR016036">
    <property type="entry name" value="Malonyl_transacylase_ACP-bd"/>
</dbReference>
<proteinExistence type="predicted"/>
<keyword evidence="3 7" id="KW-0012">Acyltransferase</keyword>
<evidence type="ECO:0000313" key="7">
    <source>
        <dbReference type="EMBL" id="WMT02728.1"/>
    </source>
</evidence>
<dbReference type="InterPro" id="IPR029063">
    <property type="entry name" value="SAM-dependent_MTases_sf"/>
</dbReference>
<feature type="compositionally biased region" description="Basic and acidic residues" evidence="5">
    <location>
        <begin position="351"/>
        <end position="360"/>
    </location>
</feature>
<feature type="region of interest" description="Disordered" evidence="5">
    <location>
        <begin position="333"/>
        <end position="360"/>
    </location>
</feature>
<evidence type="ECO:0000256" key="3">
    <source>
        <dbReference type="ARBA" id="ARBA00023315"/>
    </source>
</evidence>
<name>A0ABY9P8P6_9GAMM</name>
<dbReference type="Proteomes" id="UP001229313">
    <property type="component" value="Chromosome"/>
</dbReference>
<dbReference type="InterPro" id="IPR014043">
    <property type="entry name" value="Acyl_transferase_dom"/>
</dbReference>
<dbReference type="Gene3D" id="3.40.366.10">
    <property type="entry name" value="Malonyl-Coenzyme A Acyl Carrier Protein, domain 2"/>
    <property type="match status" value="1"/>
</dbReference>
<reference evidence="7 8" key="1">
    <citation type="submission" date="2023-08" db="EMBL/GenBank/DDBJ databases">
        <title>The whole genome sequence of Lysobacter yananisis.</title>
        <authorList>
            <person name="Sun H."/>
        </authorList>
    </citation>
    <scope>NUCLEOTIDE SEQUENCE [LARGE SCALE GENOMIC DNA]</scope>
    <source>
        <strain evidence="7 8">SNNU513</strain>
    </source>
</reference>
<evidence type="ECO:0000313" key="8">
    <source>
        <dbReference type="Proteomes" id="UP001229313"/>
    </source>
</evidence>
<protein>
    <recommendedName>
        <fullName evidence="1">[acyl-carrier-protein] S-malonyltransferase</fullName>
        <ecNumber evidence="1">2.3.1.39</ecNumber>
    </recommendedName>
</protein>
<accession>A0ABY9P8P6</accession>
<evidence type="ECO:0000256" key="4">
    <source>
        <dbReference type="ARBA" id="ARBA00048462"/>
    </source>
</evidence>
<dbReference type="RefSeq" id="WP_309151694.1">
    <property type="nucleotide sequence ID" value="NZ_CP133568.1"/>
</dbReference>
<dbReference type="InterPro" id="IPR050858">
    <property type="entry name" value="Mal-CoA-ACP_Trans/PKS_FabD"/>
</dbReference>
<dbReference type="GO" id="GO:0016746">
    <property type="term" value="F:acyltransferase activity"/>
    <property type="evidence" value="ECO:0007669"/>
    <property type="project" value="UniProtKB-KW"/>
</dbReference>
<organism evidence="7 8">
    <name type="scientific">Lysobacter yananisis</name>
    <dbReference type="NCBI Taxonomy" id="1003114"/>
    <lineage>
        <taxon>Bacteria</taxon>
        <taxon>Pseudomonadati</taxon>
        <taxon>Pseudomonadota</taxon>
        <taxon>Gammaproteobacteria</taxon>
        <taxon>Lysobacterales</taxon>
        <taxon>Lysobacteraceae</taxon>
        <taxon>Lysobacter</taxon>
    </lineage>
</organism>
<dbReference type="SMART" id="SM00827">
    <property type="entry name" value="PKS_AT"/>
    <property type="match status" value="1"/>
</dbReference>
<evidence type="ECO:0000256" key="5">
    <source>
        <dbReference type="SAM" id="MobiDB-lite"/>
    </source>
</evidence>
<evidence type="ECO:0000256" key="2">
    <source>
        <dbReference type="ARBA" id="ARBA00022679"/>
    </source>
</evidence>
<dbReference type="SUPFAM" id="SSF53335">
    <property type="entry name" value="S-adenosyl-L-methionine-dependent methyltransferases"/>
    <property type="match status" value="1"/>
</dbReference>
<dbReference type="InterPro" id="IPR001227">
    <property type="entry name" value="Ac_transferase_dom_sf"/>
</dbReference>
<dbReference type="SUPFAM" id="SSF55048">
    <property type="entry name" value="Probable ACP-binding domain of malonyl-CoA ACP transacylase"/>
    <property type="match status" value="1"/>
</dbReference>
<sequence>MHAFTQPLAVVFPGQAAQRKGLGRALFARHRPALRLAEEALGYSLAEAAECEWLEHTAYVQPVLFAANALAWREWADAHGAAPAFALGHGLGECNALHAAGAFDFQTGLSLAAERGRLMAAAGGGRMAAVIGWDAQRLRDELTAIGADGDEDEAIDIAGYDAPAQQTIAGGAAAMARAAARLRARGARVMPLRASGAFHSRHMRAAAARFARALAAVEFAPLAFAVVSNLEAAPYARGREAQVLAAQIAAAVRWTDSLGYLLDAGVDRFEEPGPAPVLIGSIEQFRAARPASRVRGEARLDSAVPPLPFAAAARPRRRPSLVAVPALLASAMGAAPGSPPSPGLRAAAGEGARRARGQRDAAMREGFASGHGAARMAWTGGSTGTFGFRDAGGVAMAQLEQELVAMRAALPSGQAWGGAVPTGVARIRDEDAAPADAATAFAALDARARRDGEHRRLLAEALAQALRSRAGRPLRVLELGDGHGEGVERALPALDAAGDGVEFVYADASPFRAALVAARFGAGRPYLRSVVFDPRGIVADAAALRGRFDLILADTALDGGADPRPVLATAAGWLAADGELLFAVRDDAPARDWPALLAAAGLTPAPACVEVPCAEASRARASVRVHRVERVIRAGATRV</sequence>
<dbReference type="SUPFAM" id="SSF52151">
    <property type="entry name" value="FabD/lysophospholipase-like"/>
    <property type="match status" value="1"/>
</dbReference>
<dbReference type="Gene3D" id="3.40.50.150">
    <property type="entry name" value="Vaccinia Virus protein VP39"/>
    <property type="match status" value="1"/>
</dbReference>
<gene>
    <name evidence="7" type="ORF">RDV84_22640</name>
</gene>
<keyword evidence="8" id="KW-1185">Reference proteome</keyword>
<evidence type="ECO:0000256" key="1">
    <source>
        <dbReference type="ARBA" id="ARBA00013258"/>
    </source>
</evidence>
<dbReference type="InterPro" id="IPR016035">
    <property type="entry name" value="Acyl_Trfase/lysoPLipase"/>
</dbReference>
<evidence type="ECO:0000259" key="6">
    <source>
        <dbReference type="SMART" id="SM00827"/>
    </source>
</evidence>